<dbReference type="GO" id="GO:0003677">
    <property type="term" value="F:DNA binding"/>
    <property type="evidence" value="ECO:0007669"/>
    <property type="project" value="InterPro"/>
</dbReference>
<comment type="similarity">
    <text evidence="2">To endonucleases of group I introns of fungi and phage.</text>
</comment>
<dbReference type="SUPFAM" id="SSF64496">
    <property type="entry name" value="DNA-binding domain of intron-encoded endonucleases"/>
    <property type="match status" value="1"/>
</dbReference>
<evidence type="ECO:0000256" key="1">
    <source>
        <dbReference type="ARBA" id="ARBA00001946"/>
    </source>
</evidence>
<dbReference type="NCBIfam" id="TIGR01453">
    <property type="entry name" value="grpIintron_endo"/>
    <property type="match status" value="1"/>
</dbReference>
<keyword evidence="3" id="KW-0460">Magnesium</keyword>
<keyword evidence="6" id="KW-0378">Hydrolase</keyword>
<evidence type="ECO:0000313" key="7">
    <source>
        <dbReference type="Proteomes" id="UP000831021"/>
    </source>
</evidence>
<evidence type="ECO:0000313" key="6">
    <source>
        <dbReference type="EMBL" id="UNY48916.1"/>
    </source>
</evidence>
<reference evidence="6 7" key="1">
    <citation type="submission" date="2022-01" db="EMBL/GenBank/DDBJ databases">
        <authorList>
            <person name="Stokar-Avihail A."/>
        </authorList>
    </citation>
    <scope>NUCLEOTIDE SEQUENCE [LARGE SCALE GENOMIC DNA]</scope>
</reference>
<dbReference type="InterPro" id="IPR035901">
    <property type="entry name" value="GIY-YIG_endonuc_sf"/>
</dbReference>
<dbReference type="EMBL" id="OM236516">
    <property type="protein sequence ID" value="UNY48916.1"/>
    <property type="molecule type" value="Genomic_DNA"/>
</dbReference>
<dbReference type="PROSITE" id="PS50164">
    <property type="entry name" value="GIY_YIG"/>
    <property type="match status" value="1"/>
</dbReference>
<evidence type="ECO:0000256" key="4">
    <source>
        <dbReference type="SAM" id="MobiDB-lite"/>
    </source>
</evidence>
<sequence>MDNDISCVYMIQNEINNRVYIGSTKDLKNRMNRHLSILRNGKHDSDKLQKDWNEFGELNFKLYILEIVTQEDLLIREQFFMNKYNSFSDKGYNLHPKAGSPLGYKHREDVRQKYSESRKGEMNGFYNKKHTKESKDKMSKSHLGKTINENQKRGLEEGRGKKHFTEETYKKLSEKNRGEGSATSKLTEKEVIEILEHLKYRTKSWKEISLTYNVSLSQISRIKNGKRWGYLKEIRGDLYE</sequence>
<dbReference type="InterPro" id="IPR003611">
    <property type="entry name" value="NUMOD3"/>
</dbReference>
<evidence type="ECO:0000256" key="3">
    <source>
        <dbReference type="ARBA" id="ARBA00022842"/>
    </source>
</evidence>
<keyword evidence="6" id="KW-0540">Nuclease</keyword>
<keyword evidence="6" id="KW-0255">Endonuclease</keyword>
<evidence type="ECO:0000259" key="5">
    <source>
        <dbReference type="PROSITE" id="PS50164"/>
    </source>
</evidence>
<proteinExistence type="predicted"/>
<evidence type="ECO:0000256" key="2">
    <source>
        <dbReference type="ARBA" id="ARBA00010045"/>
    </source>
</evidence>
<dbReference type="Pfam" id="PF07460">
    <property type="entry name" value="NUMOD3"/>
    <property type="match status" value="1"/>
</dbReference>
<name>A0AAE9GAH2_9CAUD</name>
<dbReference type="SMART" id="SM00465">
    <property type="entry name" value="GIYc"/>
    <property type="match status" value="1"/>
</dbReference>
<dbReference type="Proteomes" id="UP000831021">
    <property type="component" value="Segment"/>
</dbReference>
<gene>
    <name evidence="6" type="ORF">fado_201</name>
</gene>
<dbReference type="InterPro" id="IPR006350">
    <property type="entry name" value="Intron_endoG1"/>
</dbReference>
<protein>
    <submittedName>
        <fullName evidence="6">Homing endonuclease</fullName>
    </submittedName>
</protein>
<dbReference type="Gene3D" id="3.40.1440.10">
    <property type="entry name" value="GIY-YIG endonuclease"/>
    <property type="match status" value="1"/>
</dbReference>
<dbReference type="InterPro" id="IPR000305">
    <property type="entry name" value="GIY-YIG_endonuc"/>
</dbReference>
<feature type="compositionally biased region" description="Basic and acidic residues" evidence="4">
    <location>
        <begin position="151"/>
        <end position="178"/>
    </location>
</feature>
<dbReference type="Pfam" id="PF01541">
    <property type="entry name" value="GIY-YIG"/>
    <property type="match status" value="1"/>
</dbReference>
<dbReference type="CDD" id="cd10437">
    <property type="entry name" value="GIY-YIG_HE_I-TevI_like"/>
    <property type="match status" value="1"/>
</dbReference>
<dbReference type="GO" id="GO:0004519">
    <property type="term" value="F:endonuclease activity"/>
    <property type="evidence" value="ECO:0007669"/>
    <property type="project" value="UniProtKB-KW"/>
</dbReference>
<accession>A0AAE9GAH2</accession>
<feature type="domain" description="GIY-YIG" evidence="5">
    <location>
        <begin position="4"/>
        <end position="94"/>
    </location>
</feature>
<dbReference type="SMART" id="SM00496">
    <property type="entry name" value="IENR2"/>
    <property type="match status" value="3"/>
</dbReference>
<organism evidence="6 7">
    <name type="scientific">Bacillus phage FADO</name>
    <dbReference type="NCBI Taxonomy" id="2917160"/>
    <lineage>
        <taxon>Viruses</taxon>
        <taxon>Duplodnaviria</taxon>
        <taxon>Heunggongvirae</taxon>
        <taxon>Uroviricota</taxon>
        <taxon>Caudoviricetes</taxon>
        <taxon>Heleneionescovirinae</taxon>
        <taxon>Zhangjivirus</taxon>
        <taxon>Zhangjivirus fado</taxon>
    </lineage>
</organism>
<feature type="region of interest" description="Disordered" evidence="4">
    <location>
        <begin position="151"/>
        <end position="184"/>
    </location>
</feature>
<comment type="cofactor">
    <cofactor evidence="1">
        <name>Mg(2+)</name>
        <dbReference type="ChEBI" id="CHEBI:18420"/>
    </cofactor>
</comment>
<dbReference type="SUPFAM" id="SSF82771">
    <property type="entry name" value="GIY-YIG endonuclease"/>
    <property type="match status" value="1"/>
</dbReference>
<keyword evidence="7" id="KW-1185">Reference proteome</keyword>